<organism evidence="1 2">
    <name type="scientific">Mycena rosella</name>
    <name type="common">Pink bonnet</name>
    <name type="synonym">Agaricus rosellus</name>
    <dbReference type="NCBI Taxonomy" id="1033263"/>
    <lineage>
        <taxon>Eukaryota</taxon>
        <taxon>Fungi</taxon>
        <taxon>Dikarya</taxon>
        <taxon>Basidiomycota</taxon>
        <taxon>Agaricomycotina</taxon>
        <taxon>Agaricomycetes</taxon>
        <taxon>Agaricomycetidae</taxon>
        <taxon>Agaricales</taxon>
        <taxon>Marasmiineae</taxon>
        <taxon>Mycenaceae</taxon>
        <taxon>Mycena</taxon>
    </lineage>
</organism>
<evidence type="ECO:0000313" key="2">
    <source>
        <dbReference type="Proteomes" id="UP001221757"/>
    </source>
</evidence>
<protein>
    <recommendedName>
        <fullName evidence="3">F-box domain-containing protein</fullName>
    </recommendedName>
</protein>
<proteinExistence type="predicted"/>
<keyword evidence="2" id="KW-1185">Reference proteome</keyword>
<accession>A0AAD7DN01</accession>
<name>A0AAD7DN01_MYCRO</name>
<dbReference type="Proteomes" id="UP001221757">
    <property type="component" value="Unassembled WGS sequence"/>
</dbReference>
<dbReference type="EMBL" id="JARKIE010000046">
    <property type="protein sequence ID" value="KAJ7693399.1"/>
    <property type="molecule type" value="Genomic_DNA"/>
</dbReference>
<sequence length="153" mass="17254">MAVPYARHVSDAAVSQTPTLPLEITDQIIDFVAGLKVKKLRANLAACSLVCHAWMRRSRHHFFQDCRLLIHLNNTILFGELLRSSFCTILPHVHALAMRNNGESMFHEIRDALKLLTNLKSLRLGGSNWDAHGAPPPREFMTSLSRSVVELEM</sequence>
<evidence type="ECO:0000313" key="1">
    <source>
        <dbReference type="EMBL" id="KAJ7693399.1"/>
    </source>
</evidence>
<evidence type="ECO:0008006" key="3">
    <source>
        <dbReference type="Google" id="ProtNLM"/>
    </source>
</evidence>
<dbReference type="AlphaFoldDB" id="A0AAD7DN01"/>
<reference evidence="1" key="1">
    <citation type="submission" date="2023-03" db="EMBL/GenBank/DDBJ databases">
        <title>Massive genome expansion in bonnet fungi (Mycena s.s.) driven by repeated elements and novel gene families across ecological guilds.</title>
        <authorList>
            <consortium name="Lawrence Berkeley National Laboratory"/>
            <person name="Harder C.B."/>
            <person name="Miyauchi S."/>
            <person name="Viragh M."/>
            <person name="Kuo A."/>
            <person name="Thoen E."/>
            <person name="Andreopoulos B."/>
            <person name="Lu D."/>
            <person name="Skrede I."/>
            <person name="Drula E."/>
            <person name="Henrissat B."/>
            <person name="Morin E."/>
            <person name="Kohler A."/>
            <person name="Barry K."/>
            <person name="LaButti K."/>
            <person name="Morin E."/>
            <person name="Salamov A."/>
            <person name="Lipzen A."/>
            <person name="Mereny Z."/>
            <person name="Hegedus B."/>
            <person name="Baldrian P."/>
            <person name="Stursova M."/>
            <person name="Weitz H."/>
            <person name="Taylor A."/>
            <person name="Grigoriev I.V."/>
            <person name="Nagy L.G."/>
            <person name="Martin F."/>
            <person name="Kauserud H."/>
        </authorList>
    </citation>
    <scope>NUCLEOTIDE SEQUENCE</scope>
    <source>
        <strain evidence="1">CBHHK067</strain>
    </source>
</reference>
<gene>
    <name evidence="1" type="ORF">B0H17DRAFT_1199911</name>
</gene>
<comment type="caution">
    <text evidence="1">The sequence shown here is derived from an EMBL/GenBank/DDBJ whole genome shotgun (WGS) entry which is preliminary data.</text>
</comment>